<dbReference type="RefSeq" id="WP_256407665.1">
    <property type="nucleotide sequence ID" value="NZ_JANHDN010000001.1"/>
</dbReference>
<keyword evidence="4" id="KW-0547">Nucleotide-binding</keyword>
<dbReference type="AlphaFoldDB" id="A0ABD6AH91"/>
<gene>
    <name evidence="11" type="ORF">ACFQMF_03585</name>
</gene>
<dbReference type="InterPro" id="IPR005467">
    <property type="entry name" value="His_kinase_dom"/>
</dbReference>
<dbReference type="InterPro" id="IPR031621">
    <property type="entry name" value="HisKA_7TM"/>
</dbReference>
<keyword evidence="8" id="KW-0812">Transmembrane</keyword>
<dbReference type="Proteomes" id="UP001596545">
    <property type="component" value="Unassembled WGS sequence"/>
</dbReference>
<keyword evidence="3" id="KW-0808">Transferase</keyword>
<dbReference type="SMART" id="SM00387">
    <property type="entry name" value="HATPase_c"/>
    <property type="match status" value="1"/>
</dbReference>
<keyword evidence="5" id="KW-0418">Kinase</keyword>
<evidence type="ECO:0000256" key="5">
    <source>
        <dbReference type="ARBA" id="ARBA00022777"/>
    </source>
</evidence>
<evidence type="ECO:0000256" key="1">
    <source>
        <dbReference type="ARBA" id="ARBA00000085"/>
    </source>
</evidence>
<proteinExistence type="predicted"/>
<feature type="compositionally biased region" description="Basic and acidic residues" evidence="7">
    <location>
        <begin position="546"/>
        <end position="558"/>
    </location>
</feature>
<dbReference type="InterPro" id="IPR000014">
    <property type="entry name" value="PAS"/>
</dbReference>
<dbReference type="SUPFAM" id="SSF55874">
    <property type="entry name" value="ATPase domain of HSP90 chaperone/DNA topoisomerase II/histidine kinase"/>
    <property type="match status" value="1"/>
</dbReference>
<dbReference type="Pfam" id="PF16927">
    <property type="entry name" value="HisKA_7TM"/>
    <property type="match status" value="1"/>
</dbReference>
<dbReference type="InterPro" id="IPR035965">
    <property type="entry name" value="PAS-like_dom_sf"/>
</dbReference>
<dbReference type="Pfam" id="PF02518">
    <property type="entry name" value="HATPase_c"/>
    <property type="match status" value="1"/>
</dbReference>
<dbReference type="EC" id="2.7.13.3" evidence="2"/>
<sequence>MVIASLLASLAVDAVAVALLAWVTWRVASDRSPPNADAFAALSGALLLWAVLSLLSEFPHAWSVGANLAGLGQLVPAVFVPGIWLVYVLGYAGRGTGLSRPRIAVFVLLALPLVGAVAALDGDPSAGEVRRSLASLVGTELFQLSAVYVYAAVVFLRYGWSHDRISTGQLAALLGAVSAPYVVGGWRSGDVVVDGVTGGLFLSGALLFVSLRRYPVLTVFPKADYVARSRVVEALQEAVIVVDWADDVLDANAAAEELFGRSSRAMIGEPISSVAEGIGVASLSPGATDFATLRTTKGRREFRITVSGVSDGDADPDEDPVARAVVLRDVTDRRTREQRLSVLNRVLRHNVRNELDVILAHAERIEDESRRAPIRDSAAELASVSRKAREAEAVMTHSGDSPSTIDLAAVAREVVADARREYPESSISVDAPDDVRFVSHRTIVRRLVTELVENAVVHSEAPARAEVTVDATADGTPLLRVSDDGPGISDRERDLLADAGETQLEHGLGVGLWFVNWATSQLGAELEFDCDDRGTTVTVRFHGAHRSGDARAEPRESETVETASGG</sequence>
<dbReference type="InterPro" id="IPR003594">
    <property type="entry name" value="HATPase_dom"/>
</dbReference>
<reference evidence="11 12" key="1">
    <citation type="journal article" date="2019" name="Int. J. Syst. Evol. Microbiol.">
        <title>The Global Catalogue of Microorganisms (GCM) 10K type strain sequencing project: providing services to taxonomists for standard genome sequencing and annotation.</title>
        <authorList>
            <consortium name="The Broad Institute Genomics Platform"/>
            <consortium name="The Broad Institute Genome Sequencing Center for Infectious Disease"/>
            <person name="Wu L."/>
            <person name="Ma J."/>
        </authorList>
    </citation>
    <scope>NUCLEOTIDE SEQUENCE [LARGE SCALE GENOMIC DNA]</scope>
    <source>
        <strain evidence="11 12">CGMCC 1.12554</strain>
    </source>
</reference>
<protein>
    <recommendedName>
        <fullName evidence="2">histidine kinase</fullName>
        <ecNumber evidence="2">2.7.13.3</ecNumber>
    </recommendedName>
</protein>
<accession>A0ABD6AH91</accession>
<evidence type="ECO:0000313" key="11">
    <source>
        <dbReference type="EMBL" id="MFC7323661.1"/>
    </source>
</evidence>
<dbReference type="GO" id="GO:0005524">
    <property type="term" value="F:ATP binding"/>
    <property type="evidence" value="ECO:0007669"/>
    <property type="project" value="UniProtKB-KW"/>
</dbReference>
<name>A0ABD6AH91_9EURY</name>
<evidence type="ECO:0000256" key="6">
    <source>
        <dbReference type="ARBA" id="ARBA00022840"/>
    </source>
</evidence>
<evidence type="ECO:0000256" key="7">
    <source>
        <dbReference type="SAM" id="MobiDB-lite"/>
    </source>
</evidence>
<dbReference type="Gene3D" id="3.30.450.20">
    <property type="entry name" value="PAS domain"/>
    <property type="match status" value="1"/>
</dbReference>
<dbReference type="InterPro" id="IPR036890">
    <property type="entry name" value="HATPase_C_sf"/>
</dbReference>
<organism evidence="11 12">
    <name type="scientific">Halorubrum rutilum</name>
    <dbReference type="NCBI Taxonomy" id="1364933"/>
    <lineage>
        <taxon>Archaea</taxon>
        <taxon>Methanobacteriati</taxon>
        <taxon>Methanobacteriota</taxon>
        <taxon>Stenosarchaea group</taxon>
        <taxon>Halobacteria</taxon>
        <taxon>Halobacteriales</taxon>
        <taxon>Haloferacaceae</taxon>
        <taxon>Halorubrum</taxon>
    </lineage>
</organism>
<dbReference type="PROSITE" id="PS50112">
    <property type="entry name" value="PAS"/>
    <property type="match status" value="1"/>
</dbReference>
<keyword evidence="8" id="KW-0472">Membrane</keyword>
<evidence type="ECO:0000313" key="12">
    <source>
        <dbReference type="Proteomes" id="UP001596545"/>
    </source>
</evidence>
<feature type="region of interest" description="Disordered" evidence="7">
    <location>
        <begin position="544"/>
        <end position="566"/>
    </location>
</feature>
<dbReference type="Pfam" id="PF13188">
    <property type="entry name" value="PAS_8"/>
    <property type="match status" value="1"/>
</dbReference>
<feature type="domain" description="PAS" evidence="10">
    <location>
        <begin position="224"/>
        <end position="269"/>
    </location>
</feature>
<dbReference type="SUPFAM" id="SSF55785">
    <property type="entry name" value="PYP-like sensor domain (PAS domain)"/>
    <property type="match status" value="1"/>
</dbReference>
<dbReference type="InterPro" id="IPR050980">
    <property type="entry name" value="2C_sensor_his_kinase"/>
</dbReference>
<evidence type="ECO:0000256" key="3">
    <source>
        <dbReference type="ARBA" id="ARBA00022679"/>
    </source>
</evidence>
<evidence type="ECO:0000256" key="4">
    <source>
        <dbReference type="ARBA" id="ARBA00022741"/>
    </source>
</evidence>
<dbReference type="EMBL" id="JBHTBL010000002">
    <property type="protein sequence ID" value="MFC7323661.1"/>
    <property type="molecule type" value="Genomic_DNA"/>
</dbReference>
<dbReference type="PANTHER" id="PTHR44936">
    <property type="entry name" value="SENSOR PROTEIN CREC"/>
    <property type="match status" value="1"/>
</dbReference>
<comment type="caution">
    <text evidence="11">The sequence shown here is derived from an EMBL/GenBank/DDBJ whole genome shotgun (WGS) entry which is preliminary data.</text>
</comment>
<keyword evidence="6 11" id="KW-0067">ATP-binding</keyword>
<dbReference type="Gene3D" id="3.30.565.10">
    <property type="entry name" value="Histidine kinase-like ATPase, C-terminal domain"/>
    <property type="match status" value="1"/>
</dbReference>
<feature type="transmembrane region" description="Helical" evidence="8">
    <location>
        <begin position="6"/>
        <end position="25"/>
    </location>
</feature>
<evidence type="ECO:0000256" key="2">
    <source>
        <dbReference type="ARBA" id="ARBA00012438"/>
    </source>
</evidence>
<dbReference type="GO" id="GO:0004673">
    <property type="term" value="F:protein histidine kinase activity"/>
    <property type="evidence" value="ECO:0007669"/>
    <property type="project" value="UniProtKB-EC"/>
</dbReference>
<feature type="transmembrane region" description="Helical" evidence="8">
    <location>
        <begin position="37"/>
        <end position="56"/>
    </location>
</feature>
<feature type="transmembrane region" description="Helical" evidence="8">
    <location>
        <begin position="170"/>
        <end position="186"/>
    </location>
</feature>
<keyword evidence="12" id="KW-1185">Reference proteome</keyword>
<feature type="transmembrane region" description="Helical" evidence="8">
    <location>
        <begin position="68"/>
        <end position="91"/>
    </location>
</feature>
<feature type="transmembrane region" description="Helical" evidence="8">
    <location>
        <begin position="141"/>
        <end position="158"/>
    </location>
</feature>
<evidence type="ECO:0000256" key="8">
    <source>
        <dbReference type="SAM" id="Phobius"/>
    </source>
</evidence>
<feature type="transmembrane region" description="Helical" evidence="8">
    <location>
        <begin position="103"/>
        <end position="121"/>
    </location>
</feature>
<dbReference type="PANTHER" id="PTHR44936:SF10">
    <property type="entry name" value="SENSOR PROTEIN RSTB"/>
    <property type="match status" value="1"/>
</dbReference>
<evidence type="ECO:0000259" key="9">
    <source>
        <dbReference type="PROSITE" id="PS50109"/>
    </source>
</evidence>
<feature type="transmembrane region" description="Helical" evidence="8">
    <location>
        <begin position="192"/>
        <end position="211"/>
    </location>
</feature>
<keyword evidence="8" id="KW-1133">Transmembrane helix</keyword>
<dbReference type="PROSITE" id="PS50109">
    <property type="entry name" value="HIS_KIN"/>
    <property type="match status" value="1"/>
</dbReference>
<evidence type="ECO:0000259" key="10">
    <source>
        <dbReference type="PROSITE" id="PS50112"/>
    </source>
</evidence>
<comment type="catalytic activity">
    <reaction evidence="1">
        <text>ATP + protein L-histidine = ADP + protein N-phospho-L-histidine.</text>
        <dbReference type="EC" id="2.7.13.3"/>
    </reaction>
</comment>
<feature type="domain" description="Histidine kinase" evidence="9">
    <location>
        <begin position="346"/>
        <end position="545"/>
    </location>
</feature>